<dbReference type="RefSeq" id="WP_121009649.1">
    <property type="nucleotide sequence ID" value="NZ_RCCJ01000001.1"/>
</dbReference>
<dbReference type="AlphaFoldDB" id="A0A497XQ74"/>
<dbReference type="PANTHER" id="PTHR42852">
    <property type="entry name" value="THIOL:DISULFIDE INTERCHANGE PROTEIN DSBE"/>
    <property type="match status" value="1"/>
</dbReference>
<dbReference type="Proteomes" id="UP000267841">
    <property type="component" value="Unassembled WGS sequence"/>
</dbReference>
<dbReference type="InterPro" id="IPR013766">
    <property type="entry name" value="Thioredoxin_domain"/>
</dbReference>
<keyword evidence="3" id="KW-1185">Reference proteome</keyword>
<feature type="domain" description="Thioredoxin" evidence="1">
    <location>
        <begin position="3"/>
        <end position="141"/>
    </location>
</feature>
<dbReference type="SUPFAM" id="SSF52833">
    <property type="entry name" value="Thioredoxin-like"/>
    <property type="match status" value="1"/>
</dbReference>
<dbReference type="GO" id="GO:0016209">
    <property type="term" value="F:antioxidant activity"/>
    <property type="evidence" value="ECO:0007669"/>
    <property type="project" value="InterPro"/>
</dbReference>
<protein>
    <submittedName>
        <fullName evidence="2">Peroxiredoxin</fullName>
    </submittedName>
</protein>
<dbReference type="EMBL" id="RCCJ01000001">
    <property type="protein sequence ID" value="RLJ70279.1"/>
    <property type="molecule type" value="Genomic_DNA"/>
</dbReference>
<dbReference type="Gene3D" id="3.40.30.10">
    <property type="entry name" value="Glutaredoxin"/>
    <property type="match status" value="1"/>
</dbReference>
<organism evidence="2 3">
    <name type="scientific">Hydrogenivirga caldilitoris</name>
    <dbReference type="NCBI Taxonomy" id="246264"/>
    <lineage>
        <taxon>Bacteria</taxon>
        <taxon>Pseudomonadati</taxon>
        <taxon>Aquificota</taxon>
        <taxon>Aquificia</taxon>
        <taxon>Aquificales</taxon>
        <taxon>Aquificaceae</taxon>
        <taxon>Hydrogenivirga</taxon>
    </lineage>
</organism>
<dbReference type="OrthoDB" id="25753at2"/>
<dbReference type="GO" id="GO:0016491">
    <property type="term" value="F:oxidoreductase activity"/>
    <property type="evidence" value="ECO:0007669"/>
    <property type="project" value="InterPro"/>
</dbReference>
<dbReference type="InterPro" id="IPR050553">
    <property type="entry name" value="Thioredoxin_ResA/DsbE_sf"/>
</dbReference>
<name>A0A497XQ74_9AQUI</name>
<comment type="caution">
    <text evidence="2">The sequence shown here is derived from an EMBL/GenBank/DDBJ whole genome shotgun (WGS) entry which is preliminary data.</text>
</comment>
<evidence type="ECO:0000259" key="1">
    <source>
        <dbReference type="PROSITE" id="PS51352"/>
    </source>
</evidence>
<dbReference type="Pfam" id="PF00578">
    <property type="entry name" value="AhpC-TSA"/>
    <property type="match status" value="1"/>
</dbReference>
<dbReference type="CDD" id="cd02966">
    <property type="entry name" value="TlpA_like_family"/>
    <property type="match status" value="1"/>
</dbReference>
<evidence type="ECO:0000313" key="2">
    <source>
        <dbReference type="EMBL" id="RLJ70279.1"/>
    </source>
</evidence>
<dbReference type="PROSITE" id="PS51352">
    <property type="entry name" value="THIOREDOXIN_2"/>
    <property type="match status" value="1"/>
</dbReference>
<accession>A0A497XQ74</accession>
<sequence length="159" mass="17808">MPLKVGDRAPDFRVKSCPEGVFHLGSVKGYRLLCFYKVSCPTCQLTLPFVERMFKSYGDVISFVGVCQDGCPDAQRFARDYSLSFPQVSDEPAYEASIAYDVRVVPTLYLIDPSGNILFVEESFVKSSLENLNEEFARIANREVNPLFEDVSVPPFKAG</sequence>
<dbReference type="InterPro" id="IPR036249">
    <property type="entry name" value="Thioredoxin-like_sf"/>
</dbReference>
<reference evidence="2 3" key="1">
    <citation type="submission" date="2018-10" db="EMBL/GenBank/DDBJ databases">
        <title>Genomic Encyclopedia of Archaeal and Bacterial Type Strains, Phase II (KMG-II): from individual species to whole genera.</title>
        <authorList>
            <person name="Goeker M."/>
        </authorList>
    </citation>
    <scope>NUCLEOTIDE SEQUENCE [LARGE SCALE GENOMIC DNA]</scope>
    <source>
        <strain evidence="2 3">DSM 16510</strain>
    </source>
</reference>
<evidence type="ECO:0000313" key="3">
    <source>
        <dbReference type="Proteomes" id="UP000267841"/>
    </source>
</evidence>
<dbReference type="PANTHER" id="PTHR42852:SF13">
    <property type="entry name" value="PROTEIN DIPZ"/>
    <property type="match status" value="1"/>
</dbReference>
<gene>
    <name evidence="2" type="ORF">BCF55_0546</name>
</gene>
<proteinExistence type="predicted"/>
<dbReference type="InterPro" id="IPR000866">
    <property type="entry name" value="AhpC/TSA"/>
</dbReference>